<dbReference type="Proteomes" id="UP000000424">
    <property type="component" value="Chromosome"/>
</dbReference>
<protein>
    <submittedName>
        <fullName evidence="1">Uncharacterized protein</fullName>
    </submittedName>
</protein>
<reference evidence="1" key="1">
    <citation type="submission" date="2002-05" db="EMBL/GenBank/DDBJ databases">
        <title>The genome sequence of Chlamydia pneumoniae TW183 and comparison with other Chlamydia strains based on whole genome sequence analysis.</title>
        <authorList>
            <person name="Geng M.M."/>
            <person name="Schuhmacher A."/>
            <person name="Muehldorfer I."/>
            <person name="Bensch K.W."/>
            <person name="Schaefer K.P."/>
            <person name="Schneider S."/>
            <person name="Pohl T."/>
            <person name="Essig A."/>
            <person name="Marre R."/>
            <person name="Melchers K."/>
        </authorList>
    </citation>
    <scope>NUCLEOTIDE SEQUENCE [LARGE SCALE GENOMIC DNA]</scope>
    <source>
        <strain evidence="1">TW-183</strain>
    </source>
</reference>
<accession>A0ABM5LCN3</accession>
<name>A0ABM5LCN3_CHLPN</name>
<evidence type="ECO:0000313" key="1">
    <source>
        <dbReference type="EMBL" id="AAP98350.1"/>
    </source>
</evidence>
<proteinExistence type="predicted"/>
<evidence type="ECO:0000313" key="2">
    <source>
        <dbReference type="Proteomes" id="UP000000424"/>
    </source>
</evidence>
<organism evidence="1 2">
    <name type="scientific">Chlamydia pneumoniae</name>
    <name type="common">Chlamydophila pneumoniae</name>
    <dbReference type="NCBI Taxonomy" id="83558"/>
    <lineage>
        <taxon>Bacteria</taxon>
        <taxon>Pseudomonadati</taxon>
        <taxon>Chlamydiota</taxon>
        <taxon>Chlamydiia</taxon>
        <taxon>Chlamydiales</taxon>
        <taxon>Chlamydiaceae</taxon>
        <taxon>Chlamydia/Chlamydophila group</taxon>
        <taxon>Chlamydia</taxon>
    </lineage>
</organism>
<keyword evidence="2" id="KW-1185">Reference proteome</keyword>
<dbReference type="EMBL" id="AE009440">
    <property type="protein sequence ID" value="AAP98350.1"/>
    <property type="molecule type" value="Genomic_DNA"/>
</dbReference>
<sequence>MKLIGRRVTNLSIIKKTFWCLNRGDPASNVNRNVNSLNFFLYIFYRISKLLTPAYC</sequence>
<gene>
    <name evidence="1" type="ordered locus">CpB0419</name>
</gene>